<reference evidence="1" key="1">
    <citation type="submission" date="2020-04" db="EMBL/GenBank/DDBJ databases">
        <authorList>
            <person name="Chiriac C."/>
            <person name="Salcher M."/>
            <person name="Ghai R."/>
            <person name="Kavagutti S V."/>
        </authorList>
    </citation>
    <scope>NUCLEOTIDE SEQUENCE</scope>
</reference>
<gene>
    <name evidence="1" type="ORF">UFOVP29_55</name>
</gene>
<name>A0A6J5KNC0_9CAUD</name>
<organism evidence="1">
    <name type="scientific">uncultured Caudovirales phage</name>
    <dbReference type="NCBI Taxonomy" id="2100421"/>
    <lineage>
        <taxon>Viruses</taxon>
        <taxon>Duplodnaviria</taxon>
        <taxon>Heunggongvirae</taxon>
        <taxon>Uroviricota</taxon>
        <taxon>Caudoviricetes</taxon>
        <taxon>Peduoviridae</taxon>
        <taxon>Maltschvirus</taxon>
        <taxon>Maltschvirus maltsch</taxon>
    </lineage>
</organism>
<proteinExistence type="predicted"/>
<evidence type="ECO:0000313" key="1">
    <source>
        <dbReference type="EMBL" id="CAB4122702.1"/>
    </source>
</evidence>
<protein>
    <submittedName>
        <fullName evidence="1">Uncharacterized protein</fullName>
    </submittedName>
</protein>
<dbReference type="EMBL" id="LR796167">
    <property type="protein sequence ID" value="CAB4122702.1"/>
    <property type="molecule type" value="Genomic_DNA"/>
</dbReference>
<accession>A0A6J5KNC0</accession>
<sequence length="63" mass="7299">MTQRLGFACKFIPMLPDHDAKQLNATSTTVAWLNRQKQNIAEQKLWDIAHHNCDAYGRVFEII</sequence>